<name>A0A1C3K8K9_9BURK</name>
<dbReference type="EMBL" id="FLRC01000056">
    <property type="protein sequence ID" value="SBT27850.1"/>
    <property type="molecule type" value="Genomic_DNA"/>
</dbReference>
<keyword evidence="4" id="KW-1185">Reference proteome</keyword>
<evidence type="ECO:0000313" key="4">
    <source>
        <dbReference type="Proteomes" id="UP000078558"/>
    </source>
</evidence>
<dbReference type="OrthoDB" id="8683788at2"/>
<dbReference type="STRING" id="1851544.ODI_02142"/>
<reference evidence="2 4" key="1">
    <citation type="submission" date="2016-06" db="EMBL/GenBank/DDBJ databases">
        <authorList>
            <person name="Kjaerup R.B."/>
            <person name="Dalgaard T.S."/>
            <person name="Juul-Madsen H.R."/>
        </authorList>
    </citation>
    <scope>NUCLEOTIDE SEQUENCE [LARGE SCALE GENOMIC DNA]</scope>
    <source>
        <strain evidence="2">Orrdi1</strain>
    </source>
</reference>
<dbReference type="InterPro" id="IPR045584">
    <property type="entry name" value="Pilin-like"/>
</dbReference>
<dbReference type="InterPro" id="IPR012902">
    <property type="entry name" value="N_methyl_site"/>
</dbReference>
<dbReference type="SUPFAM" id="SSF54523">
    <property type="entry name" value="Pili subunits"/>
    <property type="match status" value="1"/>
</dbReference>
<dbReference type="Gene3D" id="3.30.1690.10">
    <property type="entry name" value="TcpA-like pilin"/>
    <property type="match status" value="1"/>
</dbReference>
<reference evidence="3 4" key="2">
    <citation type="submission" date="2017-08" db="EMBL/GenBank/DDBJ databases">
        <authorList>
            <person name="de Groot N.N."/>
        </authorList>
    </citation>
    <scope>NUCLEOTIDE SEQUENCE [LARGE SCALE GENOMIC DNA]</scope>
    <source>
        <strain evidence="3">Orrdi1</strain>
    </source>
</reference>
<keyword evidence="1" id="KW-0472">Membrane</keyword>
<sequence length="214" mass="21891">MSCTIFRLPHPSLPLARGHARARAASQGGFSLIEVSIVTAIILLIAVVGVPAVNAYVIENRVPRVAEELQRFVLRLKVGAQGAGSGPYAGVGTRLLGQNFQRSGVLSVAGEGDGAQVAHGLGGSGRGGDGVVTLAPENGAGDAFVLRLGEVNDAACPALASILQRLAEQVSVSSDKGTTLLKSDLVNPRIAYSAVLAQAACSDGDSNAFSFVFR</sequence>
<dbReference type="EMBL" id="LT907988">
    <property type="protein sequence ID" value="SOE49234.1"/>
    <property type="molecule type" value="Genomic_DNA"/>
</dbReference>
<feature type="transmembrane region" description="Helical" evidence="1">
    <location>
        <begin position="35"/>
        <end position="57"/>
    </location>
</feature>
<dbReference type="RefSeq" id="WP_067760094.1">
    <property type="nucleotide sequence ID" value="NZ_LT907988.1"/>
</dbReference>
<keyword evidence="1" id="KW-0812">Transmembrane</keyword>
<dbReference type="AlphaFoldDB" id="A0A1C3K8K9"/>
<dbReference type="Proteomes" id="UP000078558">
    <property type="component" value="Chromosome I"/>
</dbReference>
<proteinExistence type="predicted"/>
<protein>
    <submittedName>
        <fullName evidence="2">Putative fimbrial protein</fullName>
    </submittedName>
</protein>
<accession>A0A1C3K8K9</accession>
<dbReference type="KEGG" id="odi:ODI_R1936"/>
<keyword evidence="1" id="KW-1133">Transmembrane helix</keyword>
<organism evidence="2 4">
    <name type="scientific">Orrella dioscoreae</name>
    <dbReference type="NCBI Taxonomy" id="1851544"/>
    <lineage>
        <taxon>Bacteria</taxon>
        <taxon>Pseudomonadati</taxon>
        <taxon>Pseudomonadota</taxon>
        <taxon>Betaproteobacteria</taxon>
        <taxon>Burkholderiales</taxon>
        <taxon>Alcaligenaceae</taxon>
        <taxon>Orrella</taxon>
    </lineage>
</organism>
<gene>
    <name evidence="2" type="ORF">ODI_02142</name>
    <name evidence="3" type="ORF">ODI_R1936</name>
</gene>
<dbReference type="NCBIfam" id="TIGR02532">
    <property type="entry name" value="IV_pilin_GFxxxE"/>
    <property type="match status" value="1"/>
</dbReference>
<evidence type="ECO:0000313" key="3">
    <source>
        <dbReference type="EMBL" id="SOE49234.1"/>
    </source>
</evidence>
<evidence type="ECO:0000313" key="2">
    <source>
        <dbReference type="EMBL" id="SBT27850.1"/>
    </source>
</evidence>
<evidence type="ECO:0000256" key="1">
    <source>
        <dbReference type="SAM" id="Phobius"/>
    </source>
</evidence>
<dbReference type="PROSITE" id="PS00409">
    <property type="entry name" value="PROKAR_NTER_METHYL"/>
    <property type="match status" value="1"/>
</dbReference>